<dbReference type="AlphaFoldDB" id="A0A842HHC8"/>
<proteinExistence type="predicted"/>
<organism evidence="1 2">
    <name type="scientific">Ruficoccus amylovorans</name>
    <dbReference type="NCBI Taxonomy" id="1804625"/>
    <lineage>
        <taxon>Bacteria</taxon>
        <taxon>Pseudomonadati</taxon>
        <taxon>Verrucomicrobiota</taxon>
        <taxon>Opitutia</taxon>
        <taxon>Puniceicoccales</taxon>
        <taxon>Cerasicoccaceae</taxon>
        <taxon>Ruficoccus</taxon>
    </lineage>
</organism>
<accession>A0A842HHC8</accession>
<sequence>MVFVCMLGLSESHSESTTTTTQNAAGTVVPVIGMAYTQADIEEVRKLVREQGANEELVADILTVADEWVARSESEVAGLVPGPEEIYAFGVAGDPRTDAPWPRFARSGDMCSLDQPGAIRSPHTGDVYGIQKPGELYYDDGSGWVRESDGKVFYFKGVWNSWVMDRLHEAVDNLALAYMLTGQQAYAERALFILDQLASLRVQQPSNGSTVADYPYVGKDGKGFFRYLGNIANQRAINSAFAFDLIGNADFAGTPSPTAPDLTVRENIADNYFDFYEYNYFSEMRSLTNHGIILVANLLAQGVLFGDEELLEQGLVGLNGFFDNTINRDGDYMENSGSYGRLGRDYGSRLMAPLANYDAANYPAEAGMPSLESVGNPGDDPRWYETAVRMLYRLPVLGRYPQYGDMSMDRNIYLDEDNVWLSKHRNLFLRILYGQTTRPEWKREIEVLYARLPDGEAFTPSLEEMLVYGPSIWSEPPPPSEGAETVTLGEESDLMAAKGIAVLRSGEKENARALFMRGGFNSWHGHDDQMTIVPYGDGMVLFGEYGYQWSGTPDNLGWGTRSVAHNAVIVNEDLPAPYKYKGSWTTIPAPAASVTGFLADADSPAQMVEMSNPEQYSLASLTDYRRAAWLIDVNASDYYFVDIVYVLGGNTHDYVWNGPYANAGVDPFRVEGVTPEAVEGIWTLASVGNPKLRSESWNQPGQSWGERLNGTGGGIVEPLPGEKKLPTNKWNPDPGNGYGMIWDVKLASAVQEDWTAEWPLPDNRNRMRAHMLNFDGMDAMTAKSPSINPDNHFEVIVARRSGRGLESRFVNVVEVGNDSSWPIRDIQRLPFEADEETDAVAFEVGLEGGLRDYLLASRLPQKMSTSVATVDGRQAFVRMDEAGELVAVAMQEVTGLTAEGWEIKLEAPAIRARVLEVSPYEGESVLVLDCPLPEGNVLEGAPLLVDSIIGGDLAYSSNEYYEIEEVESSADGRSTLLFQRQSLVSASMEIESVDPAANKVNLFWMHMMAGRGGAHAYRGHGVVKAGDYASAEEPVQSLVRRVFRREVELTEVEGLSAGDRIDILAVKPGDVVSIPATLTLGRVPGKDGLWRLKTSMPGSLTFPTGEGAKTVSFEAGTTFFNATGIQPRL</sequence>
<name>A0A842HHC8_9BACT</name>
<evidence type="ECO:0000313" key="2">
    <source>
        <dbReference type="Proteomes" id="UP000546464"/>
    </source>
</evidence>
<dbReference type="InterPro" id="IPR008929">
    <property type="entry name" value="Chondroitin_lyas"/>
</dbReference>
<dbReference type="Proteomes" id="UP000546464">
    <property type="component" value="Unassembled WGS sequence"/>
</dbReference>
<dbReference type="Gene3D" id="2.70.98.70">
    <property type="match status" value="1"/>
</dbReference>
<gene>
    <name evidence="1" type="ORF">H5P28_15790</name>
</gene>
<dbReference type="Gene3D" id="1.50.10.100">
    <property type="entry name" value="Chondroitin AC/alginate lyase"/>
    <property type="match status" value="1"/>
</dbReference>
<evidence type="ECO:0000313" key="1">
    <source>
        <dbReference type="EMBL" id="MBC2595729.1"/>
    </source>
</evidence>
<protein>
    <submittedName>
        <fullName evidence="1">Heparinase II/III family protein</fullName>
    </submittedName>
</protein>
<keyword evidence="2" id="KW-1185">Reference proteome</keyword>
<dbReference type="EMBL" id="JACHVB010000052">
    <property type="protein sequence ID" value="MBC2595729.1"/>
    <property type="molecule type" value="Genomic_DNA"/>
</dbReference>
<dbReference type="SUPFAM" id="SSF48230">
    <property type="entry name" value="Chondroitin AC/alginate lyase"/>
    <property type="match status" value="1"/>
</dbReference>
<reference evidence="1 2" key="1">
    <citation type="submission" date="2020-07" db="EMBL/GenBank/DDBJ databases">
        <authorList>
            <person name="Feng X."/>
        </authorList>
    </citation>
    <scope>NUCLEOTIDE SEQUENCE [LARGE SCALE GENOMIC DNA]</scope>
    <source>
        <strain evidence="1 2">JCM31066</strain>
    </source>
</reference>
<comment type="caution">
    <text evidence="1">The sequence shown here is derived from an EMBL/GenBank/DDBJ whole genome shotgun (WGS) entry which is preliminary data.</text>
</comment>